<dbReference type="InterPro" id="IPR003877">
    <property type="entry name" value="SPRY_dom"/>
</dbReference>
<dbReference type="PANTHER" id="PTHR25465:SF14">
    <property type="entry name" value="E3 UBIQUITIN-PROTEIN LIGASE TRIM65"/>
    <property type="match status" value="1"/>
</dbReference>
<dbReference type="InterPro" id="IPR043136">
    <property type="entry name" value="B30.2/SPRY_sf"/>
</dbReference>
<comment type="caution">
    <text evidence="5">The sequence shown here is derived from an EMBL/GenBank/DDBJ whole genome shotgun (WGS) entry which is preliminary data.</text>
</comment>
<keyword evidence="1" id="KW-0479">Metal-binding</keyword>
<feature type="domain" description="B30.2/SPRY" evidence="4">
    <location>
        <begin position="1"/>
        <end position="91"/>
    </location>
</feature>
<keyword evidence="2" id="KW-0863">Zinc-finger</keyword>
<dbReference type="InterPro" id="IPR001870">
    <property type="entry name" value="B30.2/SPRY"/>
</dbReference>
<dbReference type="PROSITE" id="PS50188">
    <property type="entry name" value="B302_SPRY"/>
    <property type="match status" value="1"/>
</dbReference>
<evidence type="ECO:0000256" key="2">
    <source>
        <dbReference type="ARBA" id="ARBA00022771"/>
    </source>
</evidence>
<dbReference type="InterPro" id="IPR013320">
    <property type="entry name" value="ConA-like_dom_sf"/>
</dbReference>
<accession>A0AAD7R4S7</accession>
<dbReference type="EMBL" id="JAINUG010000667">
    <property type="protein sequence ID" value="KAJ8362440.1"/>
    <property type="molecule type" value="Genomic_DNA"/>
</dbReference>
<sequence length="92" mass="9888">MKSPGVCSALMMVDTLPGTKGTSLTYLPPPPRRVGVFLDWPAGTLSFYSVSSDTLTRLHTFHSTFTEPLYPGFGLVTVGTSVSLCMLGETQM</sequence>
<dbReference type="SUPFAM" id="SSF49899">
    <property type="entry name" value="Concanavalin A-like lectins/glucanases"/>
    <property type="match status" value="1"/>
</dbReference>
<evidence type="ECO:0000313" key="5">
    <source>
        <dbReference type="EMBL" id="KAJ8362440.1"/>
    </source>
</evidence>
<organism evidence="5 6">
    <name type="scientific">Aldrovandia affinis</name>
    <dbReference type="NCBI Taxonomy" id="143900"/>
    <lineage>
        <taxon>Eukaryota</taxon>
        <taxon>Metazoa</taxon>
        <taxon>Chordata</taxon>
        <taxon>Craniata</taxon>
        <taxon>Vertebrata</taxon>
        <taxon>Euteleostomi</taxon>
        <taxon>Actinopterygii</taxon>
        <taxon>Neopterygii</taxon>
        <taxon>Teleostei</taxon>
        <taxon>Notacanthiformes</taxon>
        <taxon>Halosauridae</taxon>
        <taxon>Aldrovandia</taxon>
    </lineage>
</organism>
<reference evidence="5" key="1">
    <citation type="journal article" date="2023" name="Science">
        <title>Genome structures resolve the early diversification of teleost fishes.</title>
        <authorList>
            <person name="Parey E."/>
            <person name="Louis A."/>
            <person name="Montfort J."/>
            <person name="Bouchez O."/>
            <person name="Roques C."/>
            <person name="Iampietro C."/>
            <person name="Lluch J."/>
            <person name="Castinel A."/>
            <person name="Donnadieu C."/>
            <person name="Desvignes T."/>
            <person name="Floi Bucao C."/>
            <person name="Jouanno E."/>
            <person name="Wen M."/>
            <person name="Mejri S."/>
            <person name="Dirks R."/>
            <person name="Jansen H."/>
            <person name="Henkel C."/>
            <person name="Chen W.J."/>
            <person name="Zahm M."/>
            <person name="Cabau C."/>
            <person name="Klopp C."/>
            <person name="Thompson A.W."/>
            <person name="Robinson-Rechavi M."/>
            <person name="Braasch I."/>
            <person name="Lecointre G."/>
            <person name="Bobe J."/>
            <person name="Postlethwait J.H."/>
            <person name="Berthelot C."/>
            <person name="Roest Crollius H."/>
            <person name="Guiguen Y."/>
        </authorList>
    </citation>
    <scope>NUCLEOTIDE SEQUENCE</scope>
    <source>
        <strain evidence="5">NC1722</strain>
    </source>
</reference>
<dbReference type="PRINTS" id="PR01407">
    <property type="entry name" value="BUTYPHLNCDUF"/>
</dbReference>
<dbReference type="AlphaFoldDB" id="A0AAD7R4S7"/>
<dbReference type="Proteomes" id="UP001221898">
    <property type="component" value="Unassembled WGS sequence"/>
</dbReference>
<evidence type="ECO:0000256" key="3">
    <source>
        <dbReference type="ARBA" id="ARBA00022833"/>
    </source>
</evidence>
<dbReference type="InterPro" id="IPR003879">
    <property type="entry name" value="Butyrophylin_SPRY"/>
</dbReference>
<keyword evidence="6" id="KW-1185">Reference proteome</keyword>
<dbReference type="GO" id="GO:0008270">
    <property type="term" value="F:zinc ion binding"/>
    <property type="evidence" value="ECO:0007669"/>
    <property type="project" value="UniProtKB-KW"/>
</dbReference>
<keyword evidence="3" id="KW-0862">Zinc</keyword>
<dbReference type="Gene3D" id="2.60.120.920">
    <property type="match status" value="1"/>
</dbReference>
<dbReference type="InterPro" id="IPR051051">
    <property type="entry name" value="E3_ubiq-ligase_TRIM/RNF"/>
</dbReference>
<name>A0AAD7R4S7_9TELE</name>
<protein>
    <recommendedName>
        <fullName evidence="4">B30.2/SPRY domain-containing protein</fullName>
    </recommendedName>
</protein>
<proteinExistence type="predicted"/>
<evidence type="ECO:0000256" key="1">
    <source>
        <dbReference type="ARBA" id="ARBA00022723"/>
    </source>
</evidence>
<gene>
    <name evidence="5" type="ORF">AAFF_G00374100</name>
</gene>
<evidence type="ECO:0000259" key="4">
    <source>
        <dbReference type="PROSITE" id="PS50188"/>
    </source>
</evidence>
<evidence type="ECO:0000313" key="6">
    <source>
        <dbReference type="Proteomes" id="UP001221898"/>
    </source>
</evidence>
<dbReference type="Pfam" id="PF00622">
    <property type="entry name" value="SPRY"/>
    <property type="match status" value="1"/>
</dbReference>
<dbReference type="PANTHER" id="PTHR25465">
    <property type="entry name" value="B-BOX DOMAIN CONTAINING"/>
    <property type="match status" value="1"/>
</dbReference>